<keyword evidence="3" id="KW-1185">Reference proteome</keyword>
<comment type="caution">
    <text evidence="2">The sequence shown here is derived from an EMBL/GenBank/DDBJ whole genome shotgun (WGS) entry which is preliminary data.</text>
</comment>
<organism evidence="2 3">
    <name type="scientific">Trichonephila clavata</name>
    <name type="common">Joro spider</name>
    <name type="synonym">Nephila clavata</name>
    <dbReference type="NCBI Taxonomy" id="2740835"/>
    <lineage>
        <taxon>Eukaryota</taxon>
        <taxon>Metazoa</taxon>
        <taxon>Ecdysozoa</taxon>
        <taxon>Arthropoda</taxon>
        <taxon>Chelicerata</taxon>
        <taxon>Arachnida</taxon>
        <taxon>Araneae</taxon>
        <taxon>Araneomorphae</taxon>
        <taxon>Entelegynae</taxon>
        <taxon>Araneoidea</taxon>
        <taxon>Nephilidae</taxon>
        <taxon>Trichonephila</taxon>
    </lineage>
</organism>
<feature type="region of interest" description="Disordered" evidence="1">
    <location>
        <begin position="59"/>
        <end position="92"/>
    </location>
</feature>
<gene>
    <name evidence="2" type="primary">NCL1_11283</name>
    <name evidence="2" type="ORF">TNCT_157841</name>
</gene>
<dbReference type="OrthoDB" id="10532383at2759"/>
<reference evidence="2" key="1">
    <citation type="submission" date="2020-07" db="EMBL/GenBank/DDBJ databases">
        <title>Multicomponent nature underlies the extraordinary mechanical properties of spider dragline silk.</title>
        <authorList>
            <person name="Kono N."/>
            <person name="Nakamura H."/>
            <person name="Mori M."/>
            <person name="Yoshida Y."/>
            <person name="Ohtoshi R."/>
            <person name="Malay A.D."/>
            <person name="Moran D.A.P."/>
            <person name="Tomita M."/>
            <person name="Numata K."/>
            <person name="Arakawa K."/>
        </authorList>
    </citation>
    <scope>NUCLEOTIDE SEQUENCE</scope>
</reference>
<protein>
    <submittedName>
        <fullName evidence="2">Uncharacterized protein</fullName>
    </submittedName>
</protein>
<evidence type="ECO:0000256" key="1">
    <source>
        <dbReference type="SAM" id="MobiDB-lite"/>
    </source>
</evidence>
<proteinExistence type="predicted"/>
<dbReference type="Proteomes" id="UP000887116">
    <property type="component" value="Unassembled WGS sequence"/>
</dbReference>
<evidence type="ECO:0000313" key="3">
    <source>
        <dbReference type="Proteomes" id="UP000887116"/>
    </source>
</evidence>
<dbReference type="AlphaFoldDB" id="A0A8X6HKM6"/>
<dbReference type="EMBL" id="BMAO01028560">
    <property type="protein sequence ID" value="GFR25637.1"/>
    <property type="molecule type" value="Genomic_DNA"/>
</dbReference>
<sequence length="165" mass="18274">MKSSIAWCPAPIRWIQVAPRQRMLLTSLKPTLLCHRASIVLRLLVKSALWSPATDTLEPEPKITYSHGDSADHQDKMHLSSRTEESMAHSSKGALECKLKELQSTNGAKQQMEMFLSKLTDESVLMDDFTSHSFPDILDDSEQQSAPDDFLQSIEAAQGVSSSGS</sequence>
<accession>A0A8X6HKM6</accession>
<feature type="compositionally biased region" description="Basic and acidic residues" evidence="1">
    <location>
        <begin position="69"/>
        <end position="87"/>
    </location>
</feature>
<name>A0A8X6HKM6_TRICU</name>
<evidence type="ECO:0000313" key="2">
    <source>
        <dbReference type="EMBL" id="GFR25637.1"/>
    </source>
</evidence>